<gene>
    <name evidence="1" type="ORF">CN689_05150</name>
</gene>
<evidence type="ECO:0000313" key="1">
    <source>
        <dbReference type="EMBL" id="PEJ36364.1"/>
    </source>
</evidence>
<reference evidence="1 2" key="1">
    <citation type="submission" date="2017-09" db="EMBL/GenBank/DDBJ databases">
        <title>Large-scale bioinformatics analysis of Bacillus genomes uncovers conserved roles of natural products in bacterial physiology.</title>
        <authorList>
            <consortium name="Agbiome Team Llc"/>
            <person name="Bleich R.M."/>
            <person name="Kirk G.J."/>
            <person name="Santa Maria K.C."/>
            <person name="Allen S.E."/>
            <person name="Farag S."/>
            <person name="Shank E.A."/>
            <person name="Bowers A."/>
        </authorList>
    </citation>
    <scope>NUCLEOTIDE SEQUENCE [LARGE SCALE GENOMIC DNA]</scope>
    <source>
        <strain evidence="1 2">AFS003229</strain>
    </source>
</reference>
<accession>A0AAX0S615</accession>
<comment type="caution">
    <text evidence="1">The sequence shown here is derived from an EMBL/GenBank/DDBJ whole genome shotgun (WGS) entry which is preliminary data.</text>
</comment>
<dbReference type="RefSeq" id="WP_098175141.1">
    <property type="nucleotide sequence ID" value="NZ_NUEQ01000010.1"/>
</dbReference>
<protein>
    <submittedName>
        <fullName evidence="1">Uncharacterized protein</fullName>
    </submittedName>
</protein>
<dbReference type="Proteomes" id="UP000220106">
    <property type="component" value="Unassembled WGS sequence"/>
</dbReference>
<proteinExistence type="predicted"/>
<evidence type="ECO:0000313" key="2">
    <source>
        <dbReference type="Proteomes" id="UP000220106"/>
    </source>
</evidence>
<name>A0AAX0S615_9BACI</name>
<organism evidence="1 2">
    <name type="scientific">Peribacillus butanolivorans</name>
    <dbReference type="NCBI Taxonomy" id="421767"/>
    <lineage>
        <taxon>Bacteria</taxon>
        <taxon>Bacillati</taxon>
        <taxon>Bacillota</taxon>
        <taxon>Bacilli</taxon>
        <taxon>Bacillales</taxon>
        <taxon>Bacillaceae</taxon>
        <taxon>Peribacillus</taxon>
    </lineage>
</organism>
<dbReference type="AlphaFoldDB" id="A0AAX0S615"/>
<sequence>MTVLFGTVEYFEQEMLRHLEISRMGKWTKEDEISLIYSRLENEILYDFVCDEKVRIECLKNLAYADKRLRIKDYRPINVNGKYSLM</sequence>
<dbReference type="EMBL" id="NUEQ01000010">
    <property type="protein sequence ID" value="PEJ36364.1"/>
    <property type="molecule type" value="Genomic_DNA"/>
</dbReference>